<comment type="caution">
    <text evidence="2">The sequence shown here is derived from an EMBL/GenBank/DDBJ whole genome shotgun (WGS) entry which is preliminary data.</text>
</comment>
<accession>A0A427A7A9</accession>
<gene>
    <name evidence="2" type="ORF">B296_00031596</name>
</gene>
<proteinExistence type="predicted"/>
<evidence type="ECO:0000313" key="3">
    <source>
        <dbReference type="Proteomes" id="UP000287651"/>
    </source>
</evidence>
<reference evidence="2 3" key="1">
    <citation type="journal article" date="2014" name="Agronomy (Basel)">
        <title>A Draft Genome Sequence for Ensete ventricosum, the Drought-Tolerant Tree Against Hunger.</title>
        <authorList>
            <person name="Harrison J."/>
            <person name="Moore K.A."/>
            <person name="Paszkiewicz K."/>
            <person name="Jones T."/>
            <person name="Grant M."/>
            <person name="Ambacheew D."/>
            <person name="Muzemil S."/>
            <person name="Studholme D.J."/>
        </authorList>
    </citation>
    <scope>NUCLEOTIDE SEQUENCE [LARGE SCALE GENOMIC DNA]</scope>
</reference>
<dbReference type="EMBL" id="AMZH03003503">
    <property type="protein sequence ID" value="RRT72130.1"/>
    <property type="molecule type" value="Genomic_DNA"/>
</dbReference>
<evidence type="ECO:0000313" key="2">
    <source>
        <dbReference type="EMBL" id="RRT72130.1"/>
    </source>
</evidence>
<name>A0A427A7A9_ENSVE</name>
<sequence length="181" mass="18440">MDTLEVGFYLPLPPGSQFLGVLRRGDEPIPSQEVSGGSLRSPTCVVGGSSGTALCLSQKVISGGPSTQAIASSGSLLGSTSEPSEEVVFGHPMSLFSIPTAPLLGVVAPHMGSSAEEGPTPPSSSVRVCLYVSSSDPPSAPPMVTPSREEAVGWSFAPRGEDTLEDPSMVIPPSSNNVSTD</sequence>
<dbReference type="Proteomes" id="UP000287651">
    <property type="component" value="Unassembled WGS sequence"/>
</dbReference>
<protein>
    <submittedName>
        <fullName evidence="2">Uncharacterized protein</fullName>
    </submittedName>
</protein>
<dbReference type="AlphaFoldDB" id="A0A427A7A9"/>
<organism evidence="2 3">
    <name type="scientific">Ensete ventricosum</name>
    <name type="common">Abyssinian banana</name>
    <name type="synonym">Musa ensete</name>
    <dbReference type="NCBI Taxonomy" id="4639"/>
    <lineage>
        <taxon>Eukaryota</taxon>
        <taxon>Viridiplantae</taxon>
        <taxon>Streptophyta</taxon>
        <taxon>Embryophyta</taxon>
        <taxon>Tracheophyta</taxon>
        <taxon>Spermatophyta</taxon>
        <taxon>Magnoliopsida</taxon>
        <taxon>Liliopsida</taxon>
        <taxon>Zingiberales</taxon>
        <taxon>Musaceae</taxon>
        <taxon>Ensete</taxon>
    </lineage>
</organism>
<evidence type="ECO:0000256" key="1">
    <source>
        <dbReference type="SAM" id="MobiDB-lite"/>
    </source>
</evidence>
<feature type="region of interest" description="Disordered" evidence="1">
    <location>
        <begin position="135"/>
        <end position="181"/>
    </location>
</feature>